<accession>A0AB39KT61</accession>
<keyword evidence="1" id="KW-0472">Membrane</keyword>
<sequence>MTTDYGVLKARKKPPIMWLAIGGLAILVPASFIPKMIQQRNANVAEAQAWSMPGEPCPTVTRAGYDGAPLPKARATEYEGVRFERRLGHMECTLLHADGGRSGKTYPVCRFSSPGMVGVEMPDKAAFFAPKQGKSVLVSLESGEPKCLVIARLNTF</sequence>
<gene>
    <name evidence="2" type="ORF">ABOZ73_00760</name>
</gene>
<protein>
    <recommendedName>
        <fullName evidence="3">DUF3617 domain-containing protein</fullName>
    </recommendedName>
</protein>
<organism evidence="2">
    <name type="scientific">Caulobacter sp. 73W</name>
    <dbReference type="NCBI Taxonomy" id="3161137"/>
    <lineage>
        <taxon>Bacteria</taxon>
        <taxon>Pseudomonadati</taxon>
        <taxon>Pseudomonadota</taxon>
        <taxon>Alphaproteobacteria</taxon>
        <taxon>Caulobacterales</taxon>
        <taxon>Caulobacteraceae</taxon>
        <taxon>Caulobacter</taxon>
    </lineage>
</organism>
<feature type="transmembrane region" description="Helical" evidence="1">
    <location>
        <begin position="15"/>
        <end position="33"/>
    </location>
</feature>
<evidence type="ECO:0008006" key="3">
    <source>
        <dbReference type="Google" id="ProtNLM"/>
    </source>
</evidence>
<proteinExistence type="predicted"/>
<dbReference type="AlphaFoldDB" id="A0AB39KT61"/>
<dbReference type="RefSeq" id="WP_369059918.1">
    <property type="nucleotide sequence ID" value="NZ_CP158375.1"/>
</dbReference>
<reference evidence="2" key="1">
    <citation type="submission" date="2024-06" db="EMBL/GenBank/DDBJ databases">
        <title>Caulobacter inopinatus, sp. nov.</title>
        <authorList>
            <person name="Donachie S.P."/>
        </authorList>
    </citation>
    <scope>NUCLEOTIDE SEQUENCE</scope>
    <source>
        <strain evidence="2">73W</strain>
    </source>
</reference>
<name>A0AB39KT61_9CAUL</name>
<keyword evidence="1" id="KW-0812">Transmembrane</keyword>
<evidence type="ECO:0000313" key="2">
    <source>
        <dbReference type="EMBL" id="XDO96991.1"/>
    </source>
</evidence>
<keyword evidence="1" id="KW-1133">Transmembrane helix</keyword>
<dbReference type="EMBL" id="CP158375">
    <property type="protein sequence ID" value="XDO96991.1"/>
    <property type="molecule type" value="Genomic_DNA"/>
</dbReference>
<evidence type="ECO:0000256" key="1">
    <source>
        <dbReference type="SAM" id="Phobius"/>
    </source>
</evidence>